<dbReference type="RefSeq" id="WP_252761979.1">
    <property type="nucleotide sequence ID" value="NZ_JAMXLY010000098.1"/>
</dbReference>
<keyword evidence="2" id="KW-1185">Reference proteome</keyword>
<evidence type="ECO:0000313" key="1">
    <source>
        <dbReference type="EMBL" id="MCO6026631.1"/>
    </source>
</evidence>
<dbReference type="EMBL" id="JAMXLY010000098">
    <property type="protein sequence ID" value="MCO6026631.1"/>
    <property type="molecule type" value="Genomic_DNA"/>
</dbReference>
<sequence length="217" mass="24695">MDESRRERAASKKLRVVFPDGEVICYTSSTETFVETLKKIGPDALEKVKMVVCHLPMFSREIYPRYKEYMRSIGDGWYVNTQGDTANKYMQLVSIAQQLGMKLKIDVSSDFKGKRICRGSKGLAILGITFTDGTTIKESNTLETFLKCINKIGVDQVERLKLEYGGKPIITTDKEFNGQVQLDNNKWLLVPGATKDKVKLLKVINIMLHLQLKVFYL</sequence>
<organism evidence="1 2">
    <name type="scientific">Segatella cerevisiae</name>
    <dbReference type="NCBI Taxonomy" id="2053716"/>
    <lineage>
        <taxon>Bacteria</taxon>
        <taxon>Pseudomonadati</taxon>
        <taxon>Bacteroidota</taxon>
        <taxon>Bacteroidia</taxon>
        <taxon>Bacteroidales</taxon>
        <taxon>Prevotellaceae</taxon>
        <taxon>Segatella</taxon>
    </lineage>
</organism>
<comment type="caution">
    <text evidence="1">The sequence shown here is derived from an EMBL/GenBank/DDBJ whole genome shotgun (WGS) entry which is preliminary data.</text>
</comment>
<gene>
    <name evidence="1" type="ORF">NG821_12440</name>
</gene>
<protein>
    <submittedName>
        <fullName evidence="1">Uncharacterized protein</fullName>
    </submittedName>
</protein>
<proteinExistence type="predicted"/>
<accession>A0ABT1BZW5</accession>
<dbReference type="Proteomes" id="UP001204015">
    <property type="component" value="Unassembled WGS sequence"/>
</dbReference>
<evidence type="ECO:0000313" key="2">
    <source>
        <dbReference type="Proteomes" id="UP001204015"/>
    </source>
</evidence>
<name>A0ABT1BZW5_9BACT</name>
<reference evidence="1 2" key="1">
    <citation type="submission" date="2022-06" db="EMBL/GenBank/DDBJ databases">
        <title>A taxonomic note on the genus Prevotella: Description of four novel genera and emended description of the genera Hallella and Xylanibacter.</title>
        <authorList>
            <person name="Hitch T.C.A."/>
        </authorList>
    </citation>
    <scope>NUCLEOTIDE SEQUENCE [LARGE SCALE GENOMIC DNA]</scope>
    <source>
        <strain evidence="1 2">DSM 100619</strain>
    </source>
</reference>